<organism evidence="3 4">
    <name type="scientific">Rhizophagus irregularis (strain DAOM 197198w)</name>
    <name type="common">Glomus intraradices</name>
    <dbReference type="NCBI Taxonomy" id="1432141"/>
    <lineage>
        <taxon>Eukaryota</taxon>
        <taxon>Fungi</taxon>
        <taxon>Fungi incertae sedis</taxon>
        <taxon>Mucoromycota</taxon>
        <taxon>Glomeromycotina</taxon>
        <taxon>Glomeromycetes</taxon>
        <taxon>Glomerales</taxon>
        <taxon>Glomeraceae</taxon>
        <taxon>Rhizophagus</taxon>
    </lineage>
</organism>
<dbReference type="EMBL" id="JEMT01029885">
    <property type="protein sequence ID" value="EXX50572.1"/>
    <property type="molecule type" value="Genomic_DNA"/>
</dbReference>
<evidence type="ECO:0000259" key="2">
    <source>
        <dbReference type="Pfam" id="PF05188"/>
    </source>
</evidence>
<dbReference type="AlphaFoldDB" id="A0A015I0W3"/>
<feature type="domain" description="DNA mismatch repair protein MutS connector" evidence="2">
    <location>
        <begin position="75"/>
        <end position="138"/>
    </location>
</feature>
<evidence type="ECO:0000313" key="3">
    <source>
        <dbReference type="EMBL" id="EXX50572.1"/>
    </source>
</evidence>
<dbReference type="GO" id="GO:0005524">
    <property type="term" value="F:ATP binding"/>
    <property type="evidence" value="ECO:0007669"/>
    <property type="project" value="InterPro"/>
</dbReference>
<dbReference type="OMA" id="FNDAIGM"/>
<feature type="region of interest" description="Disordered" evidence="1">
    <location>
        <begin position="1"/>
        <end position="65"/>
    </location>
</feature>
<dbReference type="Proteomes" id="UP000022910">
    <property type="component" value="Unassembled WGS sequence"/>
</dbReference>
<dbReference type="HOGENOM" id="CLU_1428720_0_0_1"/>
<evidence type="ECO:0000313" key="4">
    <source>
        <dbReference type="Proteomes" id="UP000022910"/>
    </source>
</evidence>
<sequence>MSSSKLSSSSYSSVYRSTPTSDNSTRLSAYGSRKYCRRTSSRASERSKSSFSSLPTRRPKTSASACIGGRDNHSFVVAMIEGRGVATEVGMCFIDLRTSECILSQIADSQTYVKTLHKLNLYNPVEIILSVTAIEPSKSKLCKILEDNMPMASIIPIGRKYFNDAIGMCYDFYILGNWVKDIFFLRLVVS</sequence>
<proteinExistence type="predicted"/>
<dbReference type="GO" id="GO:0030983">
    <property type="term" value="F:mismatched DNA binding"/>
    <property type="evidence" value="ECO:0007669"/>
    <property type="project" value="InterPro"/>
</dbReference>
<keyword evidence="4" id="KW-1185">Reference proteome</keyword>
<dbReference type="STRING" id="1432141.A0A015I0W3"/>
<dbReference type="GO" id="GO:0006298">
    <property type="term" value="P:mismatch repair"/>
    <property type="evidence" value="ECO:0007669"/>
    <property type="project" value="InterPro"/>
</dbReference>
<accession>A0A015I0W3</accession>
<dbReference type="Pfam" id="PF05188">
    <property type="entry name" value="MutS_II"/>
    <property type="match status" value="1"/>
</dbReference>
<dbReference type="InterPro" id="IPR036678">
    <property type="entry name" value="MutS_con_dom_sf"/>
</dbReference>
<name>A0A015I0W3_RHIIW</name>
<reference evidence="3 4" key="1">
    <citation type="submission" date="2014-02" db="EMBL/GenBank/DDBJ databases">
        <title>Single nucleus genome sequencing reveals high similarity among nuclei of an endomycorrhizal fungus.</title>
        <authorList>
            <person name="Lin K."/>
            <person name="Geurts R."/>
            <person name="Zhang Z."/>
            <person name="Limpens E."/>
            <person name="Saunders D.G."/>
            <person name="Mu D."/>
            <person name="Pang E."/>
            <person name="Cao H."/>
            <person name="Cha H."/>
            <person name="Lin T."/>
            <person name="Zhou Q."/>
            <person name="Shang Y."/>
            <person name="Li Y."/>
            <person name="Ivanov S."/>
            <person name="Sharma T."/>
            <person name="Velzen R.V."/>
            <person name="Ruijter N.D."/>
            <person name="Aanen D.K."/>
            <person name="Win J."/>
            <person name="Kamoun S."/>
            <person name="Bisseling T."/>
            <person name="Huang S."/>
        </authorList>
    </citation>
    <scope>NUCLEOTIDE SEQUENCE [LARGE SCALE GENOMIC DNA]</scope>
    <source>
        <strain evidence="4">DAOM197198w</strain>
    </source>
</reference>
<comment type="caution">
    <text evidence="3">The sequence shown here is derived from an EMBL/GenBank/DDBJ whole genome shotgun (WGS) entry which is preliminary data.</text>
</comment>
<evidence type="ECO:0000256" key="1">
    <source>
        <dbReference type="SAM" id="MobiDB-lite"/>
    </source>
</evidence>
<dbReference type="InterPro" id="IPR007860">
    <property type="entry name" value="DNA_mmatch_repair_MutS_con_dom"/>
</dbReference>
<feature type="compositionally biased region" description="Low complexity" evidence="1">
    <location>
        <begin position="1"/>
        <end position="21"/>
    </location>
</feature>
<protein>
    <submittedName>
        <fullName evidence="3">MutS family protein MSH4</fullName>
    </submittedName>
</protein>
<dbReference type="Gene3D" id="3.30.420.110">
    <property type="entry name" value="MutS, connector domain"/>
    <property type="match status" value="1"/>
</dbReference>
<gene>
    <name evidence="3" type="ORF">RirG_269480</name>
</gene>